<evidence type="ECO:0000313" key="2">
    <source>
        <dbReference type="Proteomes" id="UP000076603"/>
    </source>
</evidence>
<organism evidence="1 2">
    <name type="scientific">Clostridium magnum DSM 2767</name>
    <dbReference type="NCBI Taxonomy" id="1121326"/>
    <lineage>
        <taxon>Bacteria</taxon>
        <taxon>Bacillati</taxon>
        <taxon>Bacillota</taxon>
        <taxon>Clostridia</taxon>
        <taxon>Eubacteriales</taxon>
        <taxon>Clostridiaceae</taxon>
        <taxon>Clostridium</taxon>
    </lineage>
</organism>
<keyword evidence="2" id="KW-1185">Reference proteome</keyword>
<dbReference type="Proteomes" id="UP000076603">
    <property type="component" value="Unassembled WGS sequence"/>
</dbReference>
<gene>
    <name evidence="1" type="ORF">CLMAG_27130</name>
</gene>
<accession>A0A161Y456</accession>
<dbReference type="Pfam" id="PF12669">
    <property type="entry name" value="FeoB_associated"/>
    <property type="match status" value="1"/>
</dbReference>
<dbReference type="AlphaFoldDB" id="A0A161Y456"/>
<dbReference type="RefSeq" id="WP_073393291.1">
    <property type="nucleotide sequence ID" value="NZ_FQXL01000025.1"/>
</dbReference>
<protein>
    <submittedName>
        <fullName evidence="1">Virus attachment protein p12 family protein</fullName>
    </submittedName>
</protein>
<reference evidence="1 2" key="1">
    <citation type="submission" date="2016-04" db="EMBL/GenBank/DDBJ databases">
        <title>Genome sequence of Clostridium magnum DSM 2767.</title>
        <authorList>
            <person name="Poehlein A."/>
            <person name="Uhlig R."/>
            <person name="Fischer R."/>
            <person name="Bahl H."/>
            <person name="Daniel R."/>
        </authorList>
    </citation>
    <scope>NUCLEOTIDE SEQUENCE [LARGE SCALE GENOMIC DNA]</scope>
    <source>
        <strain evidence="1 2">DSM 2767</strain>
    </source>
</reference>
<sequence>MEIAITLIILFAAVFIIYKNIKQKSSGGCGCGKCSPKRK</sequence>
<dbReference type="PATRIC" id="fig|1121326.3.peg.2725"/>
<name>A0A161Y456_9CLOT</name>
<evidence type="ECO:0000313" key="1">
    <source>
        <dbReference type="EMBL" id="KZL92899.1"/>
    </source>
</evidence>
<dbReference type="EMBL" id="LWAE01000002">
    <property type="protein sequence ID" value="KZL92899.1"/>
    <property type="molecule type" value="Genomic_DNA"/>
</dbReference>
<comment type="caution">
    <text evidence="1">The sequence shown here is derived from an EMBL/GenBank/DDBJ whole genome shotgun (WGS) entry which is preliminary data.</text>
</comment>
<dbReference type="STRING" id="1121326.CLMAG_27130"/>
<proteinExistence type="predicted"/>